<dbReference type="Gene3D" id="1.20.1250.20">
    <property type="entry name" value="MFS general substrate transporter like domains"/>
    <property type="match status" value="2"/>
</dbReference>
<feature type="transmembrane region" description="Helical" evidence="5">
    <location>
        <begin position="67"/>
        <end position="87"/>
    </location>
</feature>
<dbReference type="PANTHER" id="PTHR43826:SF3">
    <property type="entry name" value="GLUCOSE-6-PHOSPHATE EXCHANGER SLC37A4"/>
    <property type="match status" value="1"/>
</dbReference>
<comment type="subcellular location">
    <subcellularLocation>
        <location evidence="1">Endomembrane system</location>
        <topology evidence="1">Multi-pass membrane protein</topology>
    </subcellularLocation>
</comment>
<name>A0A2T3IXC0_9GAMM</name>
<dbReference type="PANTHER" id="PTHR43826">
    <property type="entry name" value="GLUCOSE-6-PHOSPHATE EXCHANGER SLC37A4"/>
    <property type="match status" value="1"/>
</dbReference>
<dbReference type="GO" id="GO:0005886">
    <property type="term" value="C:plasma membrane"/>
    <property type="evidence" value="ECO:0007669"/>
    <property type="project" value="TreeGrafter"/>
</dbReference>
<evidence type="ECO:0000313" key="7">
    <source>
        <dbReference type="EMBL" id="PSU33180.1"/>
    </source>
</evidence>
<evidence type="ECO:0000256" key="2">
    <source>
        <dbReference type="ARBA" id="ARBA00022692"/>
    </source>
</evidence>
<evidence type="ECO:0000313" key="8">
    <source>
        <dbReference type="Proteomes" id="UP000241222"/>
    </source>
</evidence>
<feature type="transmembrane region" description="Helical" evidence="5">
    <location>
        <begin position="326"/>
        <end position="344"/>
    </location>
</feature>
<feature type="transmembrane region" description="Helical" evidence="5">
    <location>
        <begin position="418"/>
        <end position="437"/>
    </location>
</feature>
<gene>
    <name evidence="7" type="ORF">C9I99_13335</name>
</gene>
<evidence type="ECO:0000256" key="4">
    <source>
        <dbReference type="ARBA" id="ARBA00023136"/>
    </source>
</evidence>
<dbReference type="InterPro" id="IPR051337">
    <property type="entry name" value="OPA_Antiporter"/>
</dbReference>
<organism evidence="7 8">
    <name type="scientific">Photobacterium lutimaris</name>
    <dbReference type="NCBI Taxonomy" id="388278"/>
    <lineage>
        <taxon>Bacteria</taxon>
        <taxon>Pseudomonadati</taxon>
        <taxon>Pseudomonadota</taxon>
        <taxon>Gammaproteobacteria</taxon>
        <taxon>Vibrionales</taxon>
        <taxon>Vibrionaceae</taxon>
        <taxon>Photobacterium</taxon>
    </lineage>
</organism>
<dbReference type="InterPro" id="IPR036259">
    <property type="entry name" value="MFS_trans_sf"/>
</dbReference>
<dbReference type="Proteomes" id="UP000241222">
    <property type="component" value="Unassembled WGS sequence"/>
</dbReference>
<evidence type="ECO:0000256" key="1">
    <source>
        <dbReference type="ARBA" id="ARBA00004127"/>
    </source>
</evidence>
<keyword evidence="2 5" id="KW-0812">Transmembrane</keyword>
<proteinExistence type="predicted"/>
<evidence type="ECO:0000256" key="3">
    <source>
        <dbReference type="ARBA" id="ARBA00022989"/>
    </source>
</evidence>
<comment type="caution">
    <text evidence="7">The sequence shown here is derived from an EMBL/GenBank/DDBJ whole genome shotgun (WGS) entry which is preliminary data.</text>
</comment>
<reference evidence="7 8" key="1">
    <citation type="submission" date="2018-03" db="EMBL/GenBank/DDBJ databases">
        <title>Whole genome sequencing of Histamine producing bacteria.</title>
        <authorList>
            <person name="Butler K."/>
        </authorList>
    </citation>
    <scope>NUCLEOTIDE SEQUENCE [LARGE SCALE GENOMIC DNA]</scope>
    <source>
        <strain evidence="7 8">JCM 13586</strain>
    </source>
</reference>
<accession>A0A2T3IXC0</accession>
<dbReference type="SUPFAM" id="SSF103473">
    <property type="entry name" value="MFS general substrate transporter"/>
    <property type="match status" value="1"/>
</dbReference>
<feature type="transmembrane region" description="Helical" evidence="5">
    <location>
        <begin position="164"/>
        <end position="183"/>
    </location>
</feature>
<evidence type="ECO:0000259" key="6">
    <source>
        <dbReference type="PROSITE" id="PS50850"/>
    </source>
</evidence>
<dbReference type="AlphaFoldDB" id="A0A2T3IXC0"/>
<dbReference type="GO" id="GO:0061513">
    <property type="term" value="F:glucose 6-phosphate:phosphate antiporter activity"/>
    <property type="evidence" value="ECO:0007669"/>
    <property type="project" value="TreeGrafter"/>
</dbReference>
<keyword evidence="3 5" id="KW-1133">Transmembrane helix</keyword>
<dbReference type="GO" id="GO:0012505">
    <property type="term" value="C:endomembrane system"/>
    <property type="evidence" value="ECO:0007669"/>
    <property type="project" value="UniProtKB-SubCell"/>
</dbReference>
<feature type="transmembrane region" description="Helical" evidence="5">
    <location>
        <begin position="392"/>
        <end position="412"/>
    </location>
</feature>
<feature type="transmembrane region" description="Helical" evidence="5">
    <location>
        <begin position="256"/>
        <end position="274"/>
    </location>
</feature>
<dbReference type="InterPro" id="IPR020846">
    <property type="entry name" value="MFS_dom"/>
</dbReference>
<dbReference type="InterPro" id="IPR011701">
    <property type="entry name" value="MFS"/>
</dbReference>
<feature type="transmembrane region" description="Helical" evidence="5">
    <location>
        <begin position="350"/>
        <end position="372"/>
    </location>
</feature>
<feature type="transmembrane region" description="Helical" evidence="5">
    <location>
        <begin position="189"/>
        <end position="209"/>
    </location>
</feature>
<feature type="transmembrane region" description="Helical" evidence="5">
    <location>
        <begin position="30"/>
        <end position="47"/>
    </location>
</feature>
<sequence>MERVINSIKLQPDIPVTLEQDRIDKKYKKLRKEILISIFFSYVVFYLTRKNFAAAMPAIFESTDLTATDFGVMSSMFYILYGAMKFVGGMMVDKINPRAMTGPALIAIGIINILFGFSESVTAFFIFFCLNAIVQGTSFPPMAKMMAEWFSKNERGRWWAVVEGAHNVGGALAPILTAFAITSTGDWRMGFFVPGAISLLMGLIALFTIHDRPRSKGLPTVGEWRQDESEIQHVKESKPDVSFKEMFFKHILKNPFVWLIIGGDTCVYIARTILNDWPTIYYTQMLGWDLVTANSIVSWFEVGGLVGGLLAGYLSDILFKNNRWMTGLMFAIALCVSLALVPMVQGLSYMYTAVLFGIIGFALYGPHMLFAVGCLDVTHKDASGSVTGFRGLFSYLGAALAGVPVVMIKSSFDWDGVFVYALGSIIVMTVCLAILSFTHKLK</sequence>
<dbReference type="RefSeq" id="WP_107349392.1">
    <property type="nucleotide sequence ID" value="NZ_PYMH01000006.1"/>
</dbReference>
<keyword evidence="4 5" id="KW-0472">Membrane</keyword>
<keyword evidence="8" id="KW-1185">Reference proteome</keyword>
<dbReference type="EMBL" id="PYMH01000006">
    <property type="protein sequence ID" value="PSU33180.1"/>
    <property type="molecule type" value="Genomic_DNA"/>
</dbReference>
<protein>
    <submittedName>
        <fullName evidence="7">MFS transporter</fullName>
    </submittedName>
</protein>
<dbReference type="PIRSF" id="PIRSF002808">
    <property type="entry name" value="Hexose_phosphate_transp"/>
    <property type="match status" value="1"/>
</dbReference>
<feature type="domain" description="Major facilitator superfamily (MFS) profile" evidence="6">
    <location>
        <begin position="34"/>
        <end position="442"/>
    </location>
</feature>
<dbReference type="OrthoDB" id="3264704at2"/>
<evidence type="ECO:0000256" key="5">
    <source>
        <dbReference type="SAM" id="Phobius"/>
    </source>
</evidence>
<feature type="transmembrane region" description="Helical" evidence="5">
    <location>
        <begin position="99"/>
        <end position="117"/>
    </location>
</feature>
<feature type="transmembrane region" description="Helical" evidence="5">
    <location>
        <begin position="123"/>
        <end position="143"/>
    </location>
</feature>
<dbReference type="Pfam" id="PF07690">
    <property type="entry name" value="MFS_1"/>
    <property type="match status" value="1"/>
</dbReference>
<dbReference type="InterPro" id="IPR000849">
    <property type="entry name" value="Sugar_P_transporter"/>
</dbReference>
<feature type="transmembrane region" description="Helical" evidence="5">
    <location>
        <begin position="294"/>
        <end position="314"/>
    </location>
</feature>
<dbReference type="GO" id="GO:0035435">
    <property type="term" value="P:phosphate ion transmembrane transport"/>
    <property type="evidence" value="ECO:0007669"/>
    <property type="project" value="TreeGrafter"/>
</dbReference>
<dbReference type="PROSITE" id="PS50850">
    <property type="entry name" value="MFS"/>
    <property type="match status" value="1"/>
</dbReference>